<gene>
    <name evidence="1" type="ORF">RIF25_15595</name>
</gene>
<dbReference type="SUPFAM" id="SSF53448">
    <property type="entry name" value="Nucleotide-diphospho-sugar transferases"/>
    <property type="match status" value="1"/>
</dbReference>
<dbReference type="AlphaFoldDB" id="A0AAE4FWG3"/>
<dbReference type="SUPFAM" id="SSF48439">
    <property type="entry name" value="Protein prenylyltransferase"/>
    <property type="match status" value="1"/>
</dbReference>
<dbReference type="Proteomes" id="UP001268256">
    <property type="component" value="Unassembled WGS sequence"/>
</dbReference>
<dbReference type="EMBL" id="JAVMIP010000024">
    <property type="protein sequence ID" value="MDS3862225.1"/>
    <property type="molecule type" value="Genomic_DNA"/>
</dbReference>
<protein>
    <submittedName>
        <fullName evidence="1">Glycosyltransferase family 2 protein</fullName>
    </submittedName>
</protein>
<name>A0AAE4FWG3_9CYAN</name>
<proteinExistence type="predicted"/>
<accession>A0AAE4FWG3</accession>
<dbReference type="RefSeq" id="WP_322879435.1">
    <property type="nucleotide sequence ID" value="NZ_JAVMIP010000024.1"/>
</dbReference>
<dbReference type="Gene3D" id="3.90.550.10">
    <property type="entry name" value="Spore Coat Polysaccharide Biosynthesis Protein SpsA, Chain A"/>
    <property type="match status" value="1"/>
</dbReference>
<organism evidence="1 2">
    <name type="scientific">Pseudocalidococcus azoricus BACA0444</name>
    <dbReference type="NCBI Taxonomy" id="2918990"/>
    <lineage>
        <taxon>Bacteria</taxon>
        <taxon>Bacillati</taxon>
        <taxon>Cyanobacteriota</taxon>
        <taxon>Cyanophyceae</taxon>
        <taxon>Acaryochloridales</taxon>
        <taxon>Thermosynechococcaceae</taxon>
        <taxon>Pseudocalidococcus</taxon>
        <taxon>Pseudocalidococcus azoricus</taxon>
    </lineage>
</organism>
<keyword evidence="2" id="KW-1185">Reference proteome</keyword>
<comment type="caution">
    <text evidence="1">The sequence shown here is derived from an EMBL/GenBank/DDBJ whole genome shotgun (WGS) entry which is preliminary data.</text>
</comment>
<reference evidence="2" key="1">
    <citation type="submission" date="2023-07" db="EMBL/GenBank/DDBJ databases">
        <authorList>
            <person name="Luz R."/>
            <person name="Cordeiro R."/>
            <person name="Fonseca A."/>
            <person name="Goncalves V."/>
        </authorList>
    </citation>
    <scope>NUCLEOTIDE SEQUENCE [LARGE SCALE GENOMIC DNA]</scope>
    <source>
        <strain evidence="2">BACA0444</strain>
    </source>
</reference>
<sequence>MLNIPIVIFVFNRPQSTKRLIDCLRSVKPTILFIVADKARSIHSKEIDQCQKVRAIIETIDWPCEVVKNYADHHLGCGYCISKGINWVFTQVEEAIFLEDDCLPVPSFFQFCSELLGRYREDHRVTQICGTNPLGEWKSNEQSYYFSLYGSAWGWATWKRAWKYYDHGISAYSQSNVLQSIAQLIDHPEEFQHFQKGCVFALQNLSHCWDYQWSFAQLSQGGLSVVPSRNLVKNVGISLDSTNTKNPILKDFLDVYDLDFPLITPSEVILDREYSHQHYLFFSGKPSLNHSISIIKSFLKKGRIVQALVITQKLLKEHPNNPDILFYRRVILARLGKQESSEYINSISQQCTKSFNNESNS</sequence>
<evidence type="ECO:0000313" key="2">
    <source>
        <dbReference type="Proteomes" id="UP001268256"/>
    </source>
</evidence>
<evidence type="ECO:0000313" key="1">
    <source>
        <dbReference type="EMBL" id="MDS3862225.1"/>
    </source>
</evidence>
<dbReference type="InterPro" id="IPR029044">
    <property type="entry name" value="Nucleotide-diphossugar_trans"/>
</dbReference>